<feature type="domain" description="YCII-related" evidence="2">
    <location>
        <begin position="1"/>
        <end position="111"/>
    </location>
</feature>
<comment type="caution">
    <text evidence="3">The sequence shown here is derived from an EMBL/GenBank/DDBJ whole genome shotgun (WGS) entry which is preliminary data.</text>
</comment>
<reference evidence="3 4" key="1">
    <citation type="submission" date="2017-06" db="EMBL/GenBank/DDBJ databases">
        <authorList>
            <person name="Kim H.J."/>
            <person name="Triplett B.A."/>
        </authorList>
    </citation>
    <scope>NUCLEOTIDE SEQUENCE [LARGE SCALE GENOMIC DNA]</scope>
    <source>
        <strain evidence="3 4">13146</strain>
    </source>
</reference>
<dbReference type="PANTHER" id="PTHR35174">
    <property type="entry name" value="BLL7171 PROTEIN-RELATED"/>
    <property type="match status" value="1"/>
</dbReference>
<comment type="similarity">
    <text evidence="1">Belongs to the YciI family.</text>
</comment>
<dbReference type="InterPro" id="IPR005545">
    <property type="entry name" value="YCII"/>
</dbReference>
<proteinExistence type="inferred from homology"/>
<protein>
    <submittedName>
        <fullName evidence="3">Dehydrogenase</fullName>
    </submittedName>
</protein>
<evidence type="ECO:0000313" key="4">
    <source>
        <dbReference type="Proteomes" id="UP000198157"/>
    </source>
</evidence>
<dbReference type="PANTHER" id="PTHR35174:SF4">
    <property type="entry name" value="BLL7163 PROTEIN"/>
    <property type="match status" value="1"/>
</dbReference>
<dbReference type="Proteomes" id="UP000198157">
    <property type="component" value="Unassembled WGS sequence"/>
</dbReference>
<dbReference type="Pfam" id="PF03795">
    <property type="entry name" value="YCII"/>
    <property type="match status" value="1"/>
</dbReference>
<dbReference type="EMBL" id="NIVS01000042">
    <property type="protein sequence ID" value="OWQ51402.1"/>
    <property type="molecule type" value="Genomic_DNA"/>
</dbReference>
<evidence type="ECO:0000256" key="1">
    <source>
        <dbReference type="ARBA" id="ARBA00007689"/>
    </source>
</evidence>
<name>A0A246HJS9_STEMA</name>
<gene>
    <name evidence="3" type="ORF">CEE60_15280</name>
</gene>
<evidence type="ECO:0000313" key="3">
    <source>
        <dbReference type="EMBL" id="OWQ51402.1"/>
    </source>
</evidence>
<dbReference type="OrthoDB" id="9807535at2"/>
<dbReference type="AlphaFoldDB" id="A0A246HJS9"/>
<dbReference type="Gene3D" id="3.30.70.1060">
    <property type="entry name" value="Dimeric alpha+beta barrel"/>
    <property type="match status" value="1"/>
</dbReference>
<dbReference type="SUPFAM" id="SSF54909">
    <property type="entry name" value="Dimeric alpha+beta barrel"/>
    <property type="match status" value="1"/>
</dbReference>
<dbReference type="InterPro" id="IPR011008">
    <property type="entry name" value="Dimeric_a/b-barrel"/>
</dbReference>
<accession>A0A246HJS9</accession>
<evidence type="ECO:0000259" key="2">
    <source>
        <dbReference type="Pfam" id="PF03795"/>
    </source>
</evidence>
<organism evidence="3 4">
    <name type="scientific">Stenotrophomonas maltophilia</name>
    <name type="common">Pseudomonas maltophilia</name>
    <name type="synonym">Xanthomonas maltophilia</name>
    <dbReference type="NCBI Taxonomy" id="40324"/>
    <lineage>
        <taxon>Bacteria</taxon>
        <taxon>Pseudomonadati</taxon>
        <taxon>Pseudomonadota</taxon>
        <taxon>Gammaproteobacteria</taxon>
        <taxon>Lysobacterales</taxon>
        <taxon>Lysobacteraceae</taxon>
        <taxon>Stenotrophomonas</taxon>
        <taxon>Stenotrophomonas maltophilia group</taxon>
    </lineage>
</organism>
<sequence length="139" mass="15237">MKVMVLVKATAATEAGQLPTEQEIRAMGAYNEQLVQAGIMLAGEGLHPTSRARRVAFGSEPPRVIDGPFAETRELVCGFWLWQVRSLDEATEWLKRAPFAAGDVVELRPILSAEDFGAAFTPELQAQEQRLRDQIGAAD</sequence>